<gene>
    <name evidence="1" type="ORF">GU926_08810</name>
</gene>
<evidence type="ECO:0000313" key="1">
    <source>
        <dbReference type="EMBL" id="QHL87532.1"/>
    </source>
</evidence>
<protein>
    <submittedName>
        <fullName evidence="1">Uncharacterized protein</fullName>
    </submittedName>
</protein>
<dbReference type="Proteomes" id="UP000464214">
    <property type="component" value="Chromosome"/>
</dbReference>
<evidence type="ECO:0000313" key="2">
    <source>
        <dbReference type="Proteomes" id="UP000464214"/>
    </source>
</evidence>
<dbReference type="EMBL" id="CP047897">
    <property type="protein sequence ID" value="QHL87532.1"/>
    <property type="molecule type" value="Genomic_DNA"/>
</dbReference>
<dbReference type="RefSeq" id="WP_160691025.1">
    <property type="nucleotide sequence ID" value="NZ_CP047897.1"/>
</dbReference>
<name>A0A6P1P1N2_9BACT</name>
<accession>A0A6P1P1N2</accession>
<organism evidence="1 2">
    <name type="scientific">Nibribacter ruber</name>
    <dbReference type="NCBI Taxonomy" id="2698458"/>
    <lineage>
        <taxon>Bacteria</taxon>
        <taxon>Pseudomonadati</taxon>
        <taxon>Bacteroidota</taxon>
        <taxon>Cytophagia</taxon>
        <taxon>Cytophagales</taxon>
        <taxon>Hymenobacteraceae</taxon>
        <taxon>Nibribacter</taxon>
    </lineage>
</organism>
<dbReference type="AlphaFoldDB" id="A0A6P1P1N2"/>
<keyword evidence="2" id="KW-1185">Reference proteome</keyword>
<reference evidence="1 2" key="1">
    <citation type="submission" date="2020-01" db="EMBL/GenBank/DDBJ databases">
        <authorList>
            <person name="Kim M."/>
        </authorList>
    </citation>
    <scope>NUCLEOTIDE SEQUENCE [LARGE SCALE GENOMIC DNA]</scope>
    <source>
        <strain evidence="1 2">BT10</strain>
    </source>
</reference>
<sequence>MQSITARQTVAPVSFRCKLSTLVPYLRQLSAQRQEEAANAALSNIRIAS</sequence>
<dbReference type="KEGG" id="nib:GU926_08810"/>
<proteinExistence type="predicted"/>